<dbReference type="KEGG" id="vin:AKJ08_3472"/>
<feature type="domain" description="DUF58" evidence="1">
    <location>
        <begin position="47"/>
        <end position="256"/>
    </location>
</feature>
<name>A0A0K1PHT4_9BACT</name>
<dbReference type="PATRIC" id="fig|1391653.3.peg.3622"/>
<dbReference type="Pfam" id="PF01882">
    <property type="entry name" value="DUF58"/>
    <property type="match status" value="1"/>
</dbReference>
<dbReference type="InterPro" id="IPR002881">
    <property type="entry name" value="DUF58"/>
</dbReference>
<dbReference type="SUPFAM" id="SSF53300">
    <property type="entry name" value="vWA-like"/>
    <property type="match status" value="1"/>
</dbReference>
<organism evidence="2 3">
    <name type="scientific">Vulgatibacter incomptus</name>
    <dbReference type="NCBI Taxonomy" id="1391653"/>
    <lineage>
        <taxon>Bacteria</taxon>
        <taxon>Pseudomonadati</taxon>
        <taxon>Myxococcota</taxon>
        <taxon>Myxococcia</taxon>
        <taxon>Myxococcales</taxon>
        <taxon>Cystobacterineae</taxon>
        <taxon>Vulgatibacteraceae</taxon>
        <taxon>Vulgatibacter</taxon>
    </lineage>
</organism>
<dbReference type="InterPro" id="IPR036465">
    <property type="entry name" value="vWFA_dom_sf"/>
</dbReference>
<dbReference type="Proteomes" id="UP000055590">
    <property type="component" value="Chromosome"/>
</dbReference>
<dbReference type="STRING" id="1391653.AKJ08_3472"/>
<evidence type="ECO:0000259" key="1">
    <source>
        <dbReference type="Pfam" id="PF01882"/>
    </source>
</evidence>
<dbReference type="EMBL" id="CP012332">
    <property type="protein sequence ID" value="AKU93085.1"/>
    <property type="molecule type" value="Genomic_DNA"/>
</dbReference>
<protein>
    <recommendedName>
        <fullName evidence="1">DUF58 domain-containing protein</fullName>
    </recommendedName>
</protein>
<keyword evidence="3" id="KW-1185">Reference proteome</keyword>
<accession>A0A0K1PHT4</accession>
<dbReference type="RefSeq" id="WP_050727157.1">
    <property type="nucleotide sequence ID" value="NZ_CP012332.1"/>
</dbReference>
<proteinExistence type="predicted"/>
<reference evidence="2 3" key="1">
    <citation type="submission" date="2015-08" db="EMBL/GenBank/DDBJ databases">
        <authorList>
            <person name="Babu N.S."/>
            <person name="Beckwith C.J."/>
            <person name="Beseler K.G."/>
            <person name="Brison A."/>
            <person name="Carone J.V."/>
            <person name="Caskin T.P."/>
            <person name="Diamond M."/>
            <person name="Durham M.E."/>
            <person name="Foxe J.M."/>
            <person name="Go M."/>
            <person name="Henderson B.A."/>
            <person name="Jones I.B."/>
            <person name="McGettigan J.A."/>
            <person name="Micheletti S.J."/>
            <person name="Nasrallah M.E."/>
            <person name="Ortiz D."/>
            <person name="Piller C.R."/>
            <person name="Privatt S.R."/>
            <person name="Schneider S.L."/>
            <person name="Sharp S."/>
            <person name="Smith T.C."/>
            <person name="Stanton J.D."/>
            <person name="Ullery H.E."/>
            <person name="Wilson R.J."/>
            <person name="Serrano M.G."/>
            <person name="Buck G."/>
            <person name="Lee V."/>
            <person name="Wang Y."/>
            <person name="Carvalho R."/>
            <person name="Voegtly L."/>
            <person name="Shi R."/>
            <person name="Duckworth R."/>
            <person name="Johnson A."/>
            <person name="Loviza R."/>
            <person name="Walstead R."/>
            <person name="Shah Z."/>
            <person name="Kiflezghi M."/>
            <person name="Wade K."/>
            <person name="Ball S.L."/>
            <person name="Bradley K.W."/>
            <person name="Asai D.J."/>
            <person name="Bowman C.A."/>
            <person name="Russell D.A."/>
            <person name="Pope W.H."/>
            <person name="Jacobs-Sera D."/>
            <person name="Hendrix R.W."/>
            <person name="Hatfull G.F."/>
        </authorList>
    </citation>
    <scope>NUCLEOTIDE SEQUENCE [LARGE SCALE GENOMIC DNA]</scope>
    <source>
        <strain evidence="2 3">DSM 27710</strain>
    </source>
</reference>
<evidence type="ECO:0000313" key="2">
    <source>
        <dbReference type="EMBL" id="AKU93085.1"/>
    </source>
</evidence>
<dbReference type="PANTHER" id="PTHR33608:SF7">
    <property type="entry name" value="DUF58 DOMAIN-CONTAINING PROTEIN"/>
    <property type="match status" value="1"/>
</dbReference>
<dbReference type="Gene3D" id="3.40.50.410">
    <property type="entry name" value="von Willebrand factor, type A domain"/>
    <property type="match status" value="1"/>
</dbReference>
<sequence length="294" mass="33033">MGASLLDPKLLAKLGTTQLRARTVVEGLLSGLHRSPHQGQSVEFAEHKEYAPGDELRHLDWKAYGKVDRYYVKQFEHETNLRAFLVVDASASMAYRGGGGLSKLEYASTLAASLAYLLVRQQDAVGLVVAAGKEARYLPPRAALGHFPAILSRLEGLEGKGTTDLAAAAEWVAERARRRAAILFFSDLLDFQPGAVERIADLRRMKNEVTVFHLLDPHELEFPFEDATRFEGMEGEEALEVDPRSIRDSYLEEMERFRDRVRTACRGADVEYELVRTDAPMDRALLRWLGKRES</sequence>
<gene>
    <name evidence="2" type="ORF">AKJ08_3472</name>
</gene>
<dbReference type="AlphaFoldDB" id="A0A0K1PHT4"/>
<dbReference type="PANTHER" id="PTHR33608">
    <property type="entry name" value="BLL2464 PROTEIN"/>
    <property type="match status" value="1"/>
</dbReference>
<evidence type="ECO:0000313" key="3">
    <source>
        <dbReference type="Proteomes" id="UP000055590"/>
    </source>
</evidence>